<evidence type="ECO:0000256" key="3">
    <source>
        <dbReference type="SAM" id="SignalP"/>
    </source>
</evidence>
<keyword evidence="1 3" id="KW-0732">Signal</keyword>
<sequence length="157" mass="17145">MRVFSSRRAKLRRALLGGALALTCSACVSIYRDHGYVPNDEDLAAIQIGVDTRESVAETVGIPGASGVLNDSGYYYISTRIRHYGATEPKPVARELVAINFDPAGRVRGIERFGLEDGRVIELQRRVTDNGEADKTFIRQLLGNLGRIGPGTLLNDQ</sequence>
<organism evidence="5 6">
    <name type="scientific">Pseudooceanicola lipolyticus</name>
    <dbReference type="NCBI Taxonomy" id="2029104"/>
    <lineage>
        <taxon>Bacteria</taxon>
        <taxon>Pseudomonadati</taxon>
        <taxon>Pseudomonadota</taxon>
        <taxon>Alphaproteobacteria</taxon>
        <taxon>Rhodobacterales</taxon>
        <taxon>Paracoccaceae</taxon>
        <taxon>Pseudooceanicola</taxon>
    </lineage>
</organism>
<dbReference type="AlphaFoldDB" id="A0A2M8J094"/>
<dbReference type="GO" id="GO:0019867">
    <property type="term" value="C:outer membrane"/>
    <property type="evidence" value="ECO:0007669"/>
    <property type="project" value="InterPro"/>
</dbReference>
<dbReference type="EMBL" id="PGTB01000051">
    <property type="protein sequence ID" value="PJE36216.1"/>
    <property type="molecule type" value="Genomic_DNA"/>
</dbReference>
<evidence type="ECO:0000256" key="1">
    <source>
        <dbReference type="ARBA" id="ARBA00022729"/>
    </source>
</evidence>
<dbReference type="Pfam" id="PF04355">
    <property type="entry name" value="BamE"/>
    <property type="match status" value="1"/>
</dbReference>
<dbReference type="InterPro" id="IPR037873">
    <property type="entry name" value="BamE-like"/>
</dbReference>
<dbReference type="OrthoDB" id="7203955at2"/>
<evidence type="ECO:0000259" key="4">
    <source>
        <dbReference type="Pfam" id="PF04355"/>
    </source>
</evidence>
<evidence type="ECO:0000256" key="2">
    <source>
        <dbReference type="ARBA" id="ARBA00023136"/>
    </source>
</evidence>
<evidence type="ECO:0000313" key="6">
    <source>
        <dbReference type="Proteomes" id="UP000231553"/>
    </source>
</evidence>
<dbReference type="RefSeq" id="WP_100162948.1">
    <property type="nucleotide sequence ID" value="NZ_PGTB01000051.1"/>
</dbReference>
<feature type="signal peptide" evidence="3">
    <location>
        <begin position="1"/>
        <end position="26"/>
    </location>
</feature>
<comment type="caution">
    <text evidence="5">The sequence shown here is derived from an EMBL/GenBank/DDBJ whole genome shotgun (WGS) entry which is preliminary data.</text>
</comment>
<name>A0A2M8J094_9RHOB</name>
<evidence type="ECO:0000313" key="5">
    <source>
        <dbReference type="EMBL" id="PJE36216.1"/>
    </source>
</evidence>
<accession>A0A2M8J094</accession>
<reference evidence="5 6" key="1">
    <citation type="journal article" date="2018" name="Int. J. Syst. Evol. Microbiol.">
        <title>Pseudooceanicola lipolyticus sp. nov., a marine alphaproteobacterium, reclassification of Oceanicola flagellatus as Pseudooceanicola flagellatus comb. nov. and emended description of the genus Pseudooceanicola.</title>
        <authorList>
            <person name="Huang M.-M."/>
            <person name="Guo L.-L."/>
            <person name="Wu Y.-H."/>
            <person name="Lai Q.-L."/>
            <person name="Shao Z.-Z."/>
            <person name="Wang C.-S."/>
            <person name="Wu M."/>
            <person name="Xu X.-W."/>
        </authorList>
    </citation>
    <scope>NUCLEOTIDE SEQUENCE [LARGE SCALE GENOMIC DNA]</scope>
    <source>
        <strain evidence="5 6">157</strain>
    </source>
</reference>
<feature type="chain" id="PRO_5014799145" evidence="3">
    <location>
        <begin position="27"/>
        <end position="157"/>
    </location>
</feature>
<gene>
    <name evidence="5" type="ORF">CVM52_13115</name>
</gene>
<keyword evidence="6" id="KW-1185">Reference proteome</keyword>
<proteinExistence type="predicted"/>
<dbReference type="Proteomes" id="UP000231553">
    <property type="component" value="Unassembled WGS sequence"/>
</dbReference>
<protein>
    <submittedName>
        <fullName evidence="5">Outer membrane protein assembly factor BamE</fullName>
    </submittedName>
</protein>
<keyword evidence="2" id="KW-0472">Membrane</keyword>
<feature type="domain" description="Outer membrane protein assembly factor BamE" evidence="4">
    <location>
        <begin position="35"/>
        <end position="110"/>
    </location>
</feature>
<dbReference type="InterPro" id="IPR007450">
    <property type="entry name" value="BamE_dom"/>
</dbReference>
<dbReference type="Gene3D" id="3.30.1450.10">
    <property type="match status" value="1"/>
</dbReference>